<feature type="domain" description="Muskelin N-terminal" evidence="3">
    <location>
        <begin position="5"/>
        <end position="198"/>
    </location>
</feature>
<dbReference type="Proteomes" id="UP000285301">
    <property type="component" value="Unassembled WGS sequence"/>
</dbReference>
<reference evidence="4 5" key="1">
    <citation type="journal article" date="2018" name="Gigascience">
        <title>Genomes of trombidid mites reveal novel predicted allergens and laterally-transferred genes associated with secondary metabolism.</title>
        <authorList>
            <person name="Dong X."/>
            <person name="Chaisiri K."/>
            <person name="Xia D."/>
            <person name="Armstrong S.D."/>
            <person name="Fang Y."/>
            <person name="Donnelly M.J."/>
            <person name="Kadowaki T."/>
            <person name="McGarry J.W."/>
            <person name="Darby A.C."/>
            <person name="Makepeace B.L."/>
        </authorList>
    </citation>
    <scope>NUCLEOTIDE SEQUENCE [LARGE SCALE GENOMIC DNA]</scope>
    <source>
        <strain evidence="4">UoL-WK</strain>
    </source>
</reference>
<evidence type="ECO:0000313" key="5">
    <source>
        <dbReference type="Proteomes" id="UP000285301"/>
    </source>
</evidence>
<name>A0A443R2F1_9ACAR</name>
<dbReference type="Pfam" id="PF24681">
    <property type="entry name" value="Kelch_KLHDC2_KLHL20_DRC7"/>
    <property type="match status" value="1"/>
</dbReference>
<keyword evidence="2" id="KW-0677">Repeat</keyword>
<dbReference type="InterPro" id="IPR010565">
    <property type="entry name" value="Muskelin_N"/>
</dbReference>
<dbReference type="InterPro" id="IPR011043">
    <property type="entry name" value="Gal_Oxase/kelch_b-propeller"/>
</dbReference>
<dbReference type="STRING" id="1965070.A0A443R2F1"/>
<dbReference type="SUPFAM" id="SSF117281">
    <property type="entry name" value="Kelch motif"/>
    <property type="match status" value="1"/>
</dbReference>
<dbReference type="Gene3D" id="2.60.120.260">
    <property type="entry name" value="Galactose-binding domain-like"/>
    <property type="match status" value="1"/>
</dbReference>
<dbReference type="InterPro" id="IPR008979">
    <property type="entry name" value="Galactose-bd-like_sf"/>
</dbReference>
<evidence type="ECO:0000313" key="4">
    <source>
        <dbReference type="EMBL" id="RWS09436.1"/>
    </source>
</evidence>
<dbReference type="AlphaFoldDB" id="A0A443R2F1"/>
<dbReference type="Pfam" id="PF06588">
    <property type="entry name" value="Muskelin_N"/>
    <property type="match status" value="1"/>
</dbReference>
<dbReference type="PROSITE" id="PS50896">
    <property type="entry name" value="LISH"/>
    <property type="match status" value="1"/>
</dbReference>
<gene>
    <name evidence="4" type="ORF">B4U79_03140</name>
</gene>
<dbReference type="FunFam" id="2.60.120.260:FF:000066">
    <property type="entry name" value="Muskelin 1"/>
    <property type="match status" value="1"/>
</dbReference>
<sequence length="720" mass="83679">MNDVRVLKYAIHQCSSFSSTYVAENILWDRPNDQSSRWSSETNHPPQFLVLKLERAAIVKEITFGKYEKTHVCNLKKFKVSGGMTDSTMIELLDSGLKNDSQPETFTLKHTIKAHLFPCRFIKITPIQSWGPSFNFSIWHIQLKGNDDPSVVKESLIWFNHYREREAIRLCLKHFRQHNYTEVFESLQKRTRVQLEDELLTKLHELLVVRGDFKATEELLEETACKGLFDEYIRKQAYKPKWMPINPASNNVRPGMRGGHQMCIDPYSETIYLYGGWDGSQDLADLWCYNIAKSEWICISKDTSLEGGPSARSCHKMCLDPQRKKIFLLGRYLDSAIHYFFQSDFYVYDTEANKWQLITDDTAAMGGPKLVFDHQMCLDVEKNTLYVFGGRILSPNVTDERHTSCPDQPNFSGLFSYHVPTNMWHKLCDDISSTSSPQGNQGIKSRIGHSMLFHEKLRSLYIFAGQRQKEYLSDFFTYNVDTHEINVICDGEHSEVPAAGFTQRATLDAELNEIHVLSGLNKDKDKREDSVKNSFWVYDILQNRWSCIYKNDSMCNSVVNEKSEPCPRFAHQLVYDNIKKIHYLFGGNPGRSHLPKVRLDDFWTLKLTRLSKSELLRNCKKLIREQHFKEIIAENPLEAVQYLQSELSETFDHSDAEEQKMFQLLASLMFKENTQKNESISEYDSHNCYKNRTKVFDTLVDYFPEEITQPKSNLVDLILL</sequence>
<keyword evidence="1" id="KW-0880">Kelch repeat</keyword>
<comment type="caution">
    <text evidence="4">The sequence shown here is derived from an EMBL/GenBank/DDBJ whole genome shotgun (WGS) entry which is preliminary data.</text>
</comment>
<dbReference type="SUPFAM" id="SSF49785">
    <property type="entry name" value="Galactose-binding domain-like"/>
    <property type="match status" value="1"/>
</dbReference>
<dbReference type="PANTHER" id="PTHR15526">
    <property type="entry name" value="MUSKELIN"/>
    <property type="match status" value="1"/>
</dbReference>
<organism evidence="4 5">
    <name type="scientific">Dinothrombium tinctorium</name>
    <dbReference type="NCBI Taxonomy" id="1965070"/>
    <lineage>
        <taxon>Eukaryota</taxon>
        <taxon>Metazoa</taxon>
        <taxon>Ecdysozoa</taxon>
        <taxon>Arthropoda</taxon>
        <taxon>Chelicerata</taxon>
        <taxon>Arachnida</taxon>
        <taxon>Acari</taxon>
        <taxon>Acariformes</taxon>
        <taxon>Trombidiformes</taxon>
        <taxon>Prostigmata</taxon>
        <taxon>Anystina</taxon>
        <taxon>Parasitengona</taxon>
        <taxon>Trombidioidea</taxon>
        <taxon>Trombidiidae</taxon>
        <taxon>Dinothrombium</taxon>
    </lineage>
</organism>
<dbReference type="OrthoDB" id="10052615at2759"/>
<accession>A0A443R2F1</accession>
<dbReference type="InterPro" id="IPR015915">
    <property type="entry name" value="Kelch-typ_b-propeller"/>
</dbReference>
<evidence type="ECO:0000259" key="3">
    <source>
        <dbReference type="Pfam" id="PF06588"/>
    </source>
</evidence>
<protein>
    <submittedName>
        <fullName evidence="4">Muskelin-like protein</fullName>
    </submittedName>
</protein>
<evidence type="ECO:0000256" key="2">
    <source>
        <dbReference type="ARBA" id="ARBA00022737"/>
    </source>
</evidence>
<dbReference type="InterPro" id="IPR052456">
    <property type="entry name" value="CTLH_complex_component"/>
</dbReference>
<keyword evidence="5" id="KW-1185">Reference proteome</keyword>
<dbReference type="Gene3D" id="2.120.10.80">
    <property type="entry name" value="Kelch-type beta propeller"/>
    <property type="match status" value="2"/>
</dbReference>
<dbReference type="InterPro" id="IPR006594">
    <property type="entry name" value="LisH"/>
</dbReference>
<dbReference type="EMBL" id="NCKU01002504">
    <property type="protein sequence ID" value="RWS09436.1"/>
    <property type="molecule type" value="Genomic_DNA"/>
</dbReference>
<dbReference type="GO" id="GO:0005737">
    <property type="term" value="C:cytoplasm"/>
    <property type="evidence" value="ECO:0007669"/>
    <property type="project" value="TreeGrafter"/>
</dbReference>
<proteinExistence type="predicted"/>
<dbReference type="SUPFAM" id="SSF50965">
    <property type="entry name" value="Galactose oxidase, central domain"/>
    <property type="match status" value="1"/>
</dbReference>
<evidence type="ECO:0000256" key="1">
    <source>
        <dbReference type="ARBA" id="ARBA00022441"/>
    </source>
</evidence>
<dbReference type="PANTHER" id="PTHR15526:SF5">
    <property type="entry name" value="MUSKELIN"/>
    <property type="match status" value="1"/>
</dbReference>